<feature type="binding site" evidence="14">
    <location>
        <position position="186"/>
    </location>
    <ligand>
        <name>ATP</name>
        <dbReference type="ChEBI" id="CHEBI:30616"/>
    </ligand>
</feature>
<name>A0A5C7I5L0_9ROSI</name>
<evidence type="ECO:0000256" key="12">
    <source>
        <dbReference type="ARBA" id="ARBA00047899"/>
    </source>
</evidence>
<dbReference type="SUPFAM" id="SSF56112">
    <property type="entry name" value="Protein kinase-like (PK-like)"/>
    <property type="match status" value="1"/>
</dbReference>
<dbReference type="InterPro" id="IPR000719">
    <property type="entry name" value="Prot_kinase_dom"/>
</dbReference>
<dbReference type="OrthoDB" id="4062651at2759"/>
<dbReference type="InterPro" id="IPR001245">
    <property type="entry name" value="Ser-Thr/Tyr_kinase_cat_dom"/>
</dbReference>
<dbReference type="PANTHER" id="PTHR47984:SF31">
    <property type="entry name" value="OS03G0227900 PROTEIN"/>
    <property type="match status" value="1"/>
</dbReference>
<dbReference type="PANTHER" id="PTHR47984">
    <property type="entry name" value="OS01G0323000 PROTEIN"/>
    <property type="match status" value="1"/>
</dbReference>
<dbReference type="GO" id="GO:0016020">
    <property type="term" value="C:membrane"/>
    <property type="evidence" value="ECO:0007669"/>
    <property type="project" value="UniProtKB-SubCell"/>
</dbReference>
<evidence type="ECO:0000259" key="17">
    <source>
        <dbReference type="PROSITE" id="PS50011"/>
    </source>
</evidence>
<dbReference type="GO" id="GO:0005524">
    <property type="term" value="F:ATP binding"/>
    <property type="evidence" value="ECO:0007669"/>
    <property type="project" value="UniProtKB-UniRule"/>
</dbReference>
<dbReference type="Proteomes" id="UP000323000">
    <property type="component" value="Chromosome 4"/>
</dbReference>
<evidence type="ECO:0000256" key="8">
    <source>
        <dbReference type="ARBA" id="ARBA00022777"/>
    </source>
</evidence>
<organism evidence="18 19">
    <name type="scientific">Acer yangbiense</name>
    <dbReference type="NCBI Taxonomy" id="1000413"/>
    <lineage>
        <taxon>Eukaryota</taxon>
        <taxon>Viridiplantae</taxon>
        <taxon>Streptophyta</taxon>
        <taxon>Embryophyta</taxon>
        <taxon>Tracheophyta</taxon>
        <taxon>Spermatophyta</taxon>
        <taxon>Magnoliopsida</taxon>
        <taxon>eudicotyledons</taxon>
        <taxon>Gunneridae</taxon>
        <taxon>Pentapetalae</taxon>
        <taxon>rosids</taxon>
        <taxon>malvids</taxon>
        <taxon>Sapindales</taxon>
        <taxon>Sapindaceae</taxon>
        <taxon>Hippocastanoideae</taxon>
        <taxon>Acereae</taxon>
        <taxon>Acer</taxon>
    </lineage>
</organism>
<keyword evidence="6 16" id="KW-0812">Transmembrane</keyword>
<dbReference type="InterPro" id="IPR017441">
    <property type="entry name" value="Protein_kinase_ATP_BS"/>
</dbReference>
<keyword evidence="8" id="KW-0418">Kinase</keyword>
<evidence type="ECO:0000256" key="16">
    <source>
        <dbReference type="SAM" id="Phobius"/>
    </source>
</evidence>
<dbReference type="EC" id="2.7.11.1" evidence="2"/>
<keyword evidence="19" id="KW-1185">Reference proteome</keyword>
<dbReference type="Pfam" id="PF07714">
    <property type="entry name" value="PK_Tyr_Ser-Thr"/>
    <property type="match status" value="2"/>
</dbReference>
<keyword evidence="3" id="KW-0723">Serine/threonine-protein kinase</keyword>
<accession>A0A5C7I5L0</accession>
<evidence type="ECO:0000256" key="9">
    <source>
        <dbReference type="ARBA" id="ARBA00022840"/>
    </source>
</evidence>
<dbReference type="InterPro" id="IPR052232">
    <property type="entry name" value="RLK_Ser/Thr-Kinase"/>
</dbReference>
<evidence type="ECO:0000313" key="19">
    <source>
        <dbReference type="Proteomes" id="UP000323000"/>
    </source>
</evidence>
<comment type="subcellular location">
    <subcellularLocation>
        <location evidence="1">Membrane</location>
        <topology evidence="1">Single-pass membrane protein</topology>
    </subcellularLocation>
</comment>
<evidence type="ECO:0000256" key="4">
    <source>
        <dbReference type="ARBA" id="ARBA00022553"/>
    </source>
</evidence>
<feature type="region of interest" description="Disordered" evidence="15">
    <location>
        <begin position="388"/>
        <end position="426"/>
    </location>
</feature>
<comment type="catalytic activity">
    <reaction evidence="12">
        <text>L-threonyl-[protein] + ATP = O-phospho-L-threonyl-[protein] + ADP + H(+)</text>
        <dbReference type="Rhea" id="RHEA:46608"/>
        <dbReference type="Rhea" id="RHEA-COMP:11060"/>
        <dbReference type="Rhea" id="RHEA-COMP:11605"/>
        <dbReference type="ChEBI" id="CHEBI:15378"/>
        <dbReference type="ChEBI" id="CHEBI:30013"/>
        <dbReference type="ChEBI" id="CHEBI:30616"/>
        <dbReference type="ChEBI" id="CHEBI:61977"/>
        <dbReference type="ChEBI" id="CHEBI:456216"/>
        <dbReference type="EC" id="2.7.11.1"/>
    </reaction>
</comment>
<evidence type="ECO:0000256" key="13">
    <source>
        <dbReference type="ARBA" id="ARBA00048679"/>
    </source>
</evidence>
<reference evidence="19" key="1">
    <citation type="journal article" date="2019" name="Gigascience">
        <title>De novo genome assembly of the endangered Acer yangbiense, a plant species with extremely small populations endemic to Yunnan Province, China.</title>
        <authorList>
            <person name="Yang J."/>
            <person name="Wariss H.M."/>
            <person name="Tao L."/>
            <person name="Zhang R."/>
            <person name="Yun Q."/>
            <person name="Hollingsworth P."/>
            <person name="Dao Z."/>
            <person name="Luo G."/>
            <person name="Guo H."/>
            <person name="Ma Y."/>
            <person name="Sun W."/>
        </authorList>
    </citation>
    <scope>NUCLEOTIDE SEQUENCE [LARGE SCALE GENOMIC DNA]</scope>
    <source>
        <strain evidence="19">cv. Malutang</strain>
    </source>
</reference>
<evidence type="ECO:0000256" key="2">
    <source>
        <dbReference type="ARBA" id="ARBA00012513"/>
    </source>
</evidence>
<evidence type="ECO:0000256" key="1">
    <source>
        <dbReference type="ARBA" id="ARBA00004167"/>
    </source>
</evidence>
<keyword evidence="9 14" id="KW-0067">ATP-binding</keyword>
<feature type="transmembrane region" description="Helical" evidence="16">
    <location>
        <begin position="31"/>
        <end position="56"/>
    </location>
</feature>
<feature type="domain" description="Protein kinase" evidence="17">
    <location>
        <begin position="158"/>
        <end position="426"/>
    </location>
</feature>
<evidence type="ECO:0000256" key="14">
    <source>
        <dbReference type="PROSITE-ProRule" id="PRU10141"/>
    </source>
</evidence>
<dbReference type="PROSITE" id="PS50011">
    <property type="entry name" value="PROTEIN_KINASE_DOM"/>
    <property type="match status" value="1"/>
</dbReference>
<evidence type="ECO:0000256" key="10">
    <source>
        <dbReference type="ARBA" id="ARBA00022989"/>
    </source>
</evidence>
<keyword evidence="7 14" id="KW-0547">Nucleotide-binding</keyword>
<keyword evidence="5" id="KW-0808">Transferase</keyword>
<keyword evidence="4" id="KW-0597">Phosphoprotein</keyword>
<dbReference type="EMBL" id="VAHF01000004">
    <property type="protein sequence ID" value="TXG64537.1"/>
    <property type="molecule type" value="Genomic_DNA"/>
</dbReference>
<feature type="compositionally biased region" description="Basic and acidic residues" evidence="15">
    <location>
        <begin position="415"/>
        <end position="426"/>
    </location>
</feature>
<evidence type="ECO:0000256" key="5">
    <source>
        <dbReference type="ARBA" id="ARBA00022679"/>
    </source>
</evidence>
<evidence type="ECO:0000256" key="15">
    <source>
        <dbReference type="SAM" id="MobiDB-lite"/>
    </source>
</evidence>
<dbReference type="PROSITE" id="PS00107">
    <property type="entry name" value="PROTEIN_KINASE_ATP"/>
    <property type="match status" value="1"/>
</dbReference>
<dbReference type="Gene3D" id="1.10.510.10">
    <property type="entry name" value="Transferase(Phosphotransferase) domain 1"/>
    <property type="match status" value="2"/>
</dbReference>
<keyword evidence="11 16" id="KW-0472">Membrane</keyword>
<evidence type="ECO:0000256" key="11">
    <source>
        <dbReference type="ARBA" id="ARBA00023136"/>
    </source>
</evidence>
<keyword evidence="10 16" id="KW-1133">Transmembrane helix</keyword>
<dbReference type="GO" id="GO:0004674">
    <property type="term" value="F:protein serine/threonine kinase activity"/>
    <property type="evidence" value="ECO:0007669"/>
    <property type="project" value="UniProtKB-KW"/>
</dbReference>
<dbReference type="AlphaFoldDB" id="A0A5C7I5L0"/>
<dbReference type="InterPro" id="IPR011009">
    <property type="entry name" value="Kinase-like_dom_sf"/>
</dbReference>
<proteinExistence type="predicted"/>
<feature type="compositionally biased region" description="Basic and acidic residues" evidence="15">
    <location>
        <begin position="388"/>
        <end position="405"/>
    </location>
</feature>
<comment type="caution">
    <text evidence="18">The sequence shown here is derived from an EMBL/GenBank/DDBJ whole genome shotgun (WGS) entry which is preliminary data.</text>
</comment>
<evidence type="ECO:0000313" key="18">
    <source>
        <dbReference type="EMBL" id="TXG64537.1"/>
    </source>
</evidence>
<dbReference type="FunFam" id="1.10.510.10:FF:000035">
    <property type="entry name" value="Putative receptor-like serine/threonine-protein kinase"/>
    <property type="match status" value="1"/>
</dbReference>
<gene>
    <name evidence="18" type="ORF">EZV62_011531</name>
</gene>
<comment type="catalytic activity">
    <reaction evidence="13">
        <text>L-seryl-[protein] + ATP = O-phospho-L-seryl-[protein] + ADP + H(+)</text>
        <dbReference type="Rhea" id="RHEA:17989"/>
        <dbReference type="Rhea" id="RHEA-COMP:9863"/>
        <dbReference type="Rhea" id="RHEA-COMP:11604"/>
        <dbReference type="ChEBI" id="CHEBI:15378"/>
        <dbReference type="ChEBI" id="CHEBI:29999"/>
        <dbReference type="ChEBI" id="CHEBI:30616"/>
        <dbReference type="ChEBI" id="CHEBI:83421"/>
        <dbReference type="ChEBI" id="CHEBI:456216"/>
        <dbReference type="EC" id="2.7.11.1"/>
    </reaction>
</comment>
<evidence type="ECO:0000256" key="7">
    <source>
        <dbReference type="ARBA" id="ARBA00022741"/>
    </source>
</evidence>
<dbReference type="FunFam" id="3.30.200.20:FF:000173">
    <property type="entry name" value="Probable serine/threonine-protein kinase At1g01540"/>
    <property type="match status" value="1"/>
</dbReference>
<evidence type="ECO:0000256" key="3">
    <source>
        <dbReference type="ARBA" id="ARBA00022527"/>
    </source>
</evidence>
<evidence type="ECO:0000256" key="6">
    <source>
        <dbReference type="ARBA" id="ARBA00022692"/>
    </source>
</evidence>
<protein>
    <recommendedName>
        <fullName evidence="2">non-specific serine/threonine protein kinase</fullName>
        <ecNumber evidence="2">2.7.11.1</ecNumber>
    </recommendedName>
</protein>
<sequence length="426" mass="47258">MSVPGSGGSGDYNSSLPHELSSKTPFLNLKLYVVIAILLTCAALVSVLVCLCLCLSKKMSTNRKMRVKHSSGSIPLVSKEIVEIEDLGRRENIEKQEGKFVKETEIVVVDDIEVGKKKISVEEESDEVSAGKSSDVSADIGWGRWYSLRELEIATRGFTEENVIGEGGYGVVYRGVLNDHSVVAVKNLLNNKGQAEKEFKVEVEAIGKVKHKNLVGLIGYCAEGAQRYIAVPRMLVYEYVENGNLEQWLHGDVGPVSPLTWDVRMKIAVGTAKGYVSPEYASTGMLNEGSDVYSFGVLLMELITGRSPIDYSRPAGEMNLVDWFKGMVASRRGEELVDPLIEVQPPSRALKRALLVCLRCIDMDAHKRPKMGQIVHMLEADDFPFRAEHRSPRERELHSSHEAVPDKVPYPTKRAGGEDAERLRQR</sequence>